<organism evidence="13 14">
    <name type="scientific">Cinchona calisaya</name>
    <dbReference type="NCBI Taxonomy" id="153742"/>
    <lineage>
        <taxon>Eukaryota</taxon>
        <taxon>Viridiplantae</taxon>
        <taxon>Streptophyta</taxon>
        <taxon>Embryophyta</taxon>
        <taxon>Tracheophyta</taxon>
        <taxon>Spermatophyta</taxon>
        <taxon>Magnoliopsida</taxon>
        <taxon>eudicotyledons</taxon>
        <taxon>Gunneridae</taxon>
        <taxon>Pentapetalae</taxon>
        <taxon>asterids</taxon>
        <taxon>lamiids</taxon>
        <taxon>Gentianales</taxon>
        <taxon>Rubiaceae</taxon>
        <taxon>Cinchonoideae</taxon>
        <taxon>Cinchoneae</taxon>
        <taxon>Cinchona</taxon>
    </lineage>
</organism>
<sequence>MELGSGSFSSSSSAASDSLLNGLKFGQKIYFEAAGGAGGQDKVPGGGGGGGGGGLKKAKDESTRRPPTAPSKKGRSGVVPTPRCQVEGCKADLSDAKPYYSRHKVCGTHSKSSKVVVAGIEQRFCQQCSRFHQLPEFDQGKRSCRRRLAGHNERRRKPPPGSLLSTRYGALSSSFFETNSRPGSFLMDFSRYPGLTGRDLWRNARASERSMCNQPATGKFLQHAWQSNPENPPSELLLQGSAARTTYVASGISSGECFAGVSDSSRALSLLSTQPWGSRNQSSSLGVNGLMNASGTPMVQSSGSQGEAINHFSSPLWGFKGGETNNNSHEIPPALGLGQLSQPVSSQYSGDHDASRHNGREYLGLEHSQGYDSSIQNMPWSL</sequence>
<evidence type="ECO:0000256" key="1">
    <source>
        <dbReference type="ARBA" id="ARBA00004123"/>
    </source>
</evidence>
<keyword evidence="2" id="KW-0479">Metal-binding</keyword>
<comment type="subcellular location">
    <subcellularLocation>
        <location evidence="1">Nucleus</location>
    </subcellularLocation>
</comment>
<dbReference type="InterPro" id="IPR036893">
    <property type="entry name" value="SBP_sf"/>
</dbReference>
<dbReference type="InterPro" id="IPR044817">
    <property type="entry name" value="SBP-like"/>
</dbReference>
<dbReference type="GO" id="GO:0008270">
    <property type="term" value="F:zinc ion binding"/>
    <property type="evidence" value="ECO:0007669"/>
    <property type="project" value="UniProtKB-KW"/>
</dbReference>
<feature type="compositionally biased region" description="Polar residues" evidence="11">
    <location>
        <begin position="339"/>
        <end position="349"/>
    </location>
</feature>
<dbReference type="SUPFAM" id="SSF103612">
    <property type="entry name" value="SBT domain"/>
    <property type="match status" value="1"/>
</dbReference>
<comment type="caution">
    <text evidence="13">The sequence shown here is derived from an EMBL/GenBank/DDBJ whole genome shotgun (WGS) entry which is preliminary data.</text>
</comment>
<evidence type="ECO:0000256" key="3">
    <source>
        <dbReference type="ARBA" id="ARBA00022771"/>
    </source>
</evidence>
<dbReference type="PROSITE" id="PS51141">
    <property type="entry name" value="ZF_SBP"/>
    <property type="match status" value="1"/>
</dbReference>
<evidence type="ECO:0000256" key="2">
    <source>
        <dbReference type="ARBA" id="ARBA00022723"/>
    </source>
</evidence>
<dbReference type="GO" id="GO:0003677">
    <property type="term" value="F:DNA binding"/>
    <property type="evidence" value="ECO:0007669"/>
    <property type="project" value="UniProtKB-KW"/>
</dbReference>
<reference evidence="13 14" key="1">
    <citation type="submission" date="2024-11" db="EMBL/GenBank/DDBJ databases">
        <title>A near-complete genome assembly of Cinchona calisaya.</title>
        <authorList>
            <person name="Lian D.C."/>
            <person name="Zhao X.W."/>
            <person name="Wei L."/>
        </authorList>
    </citation>
    <scope>NUCLEOTIDE SEQUENCE [LARGE SCALE GENOMIC DNA]</scope>
    <source>
        <tissue evidence="13">Nenye</tissue>
    </source>
</reference>
<gene>
    <name evidence="13" type="ORF">ACH5RR_007419</name>
</gene>
<evidence type="ECO:0000256" key="6">
    <source>
        <dbReference type="ARBA" id="ARBA00023125"/>
    </source>
</evidence>
<dbReference type="Pfam" id="PF03110">
    <property type="entry name" value="SBP"/>
    <property type="match status" value="1"/>
</dbReference>
<dbReference type="InterPro" id="IPR004333">
    <property type="entry name" value="SBP_dom"/>
</dbReference>
<evidence type="ECO:0000259" key="12">
    <source>
        <dbReference type="PROSITE" id="PS51141"/>
    </source>
</evidence>
<dbReference type="EMBL" id="JBJUIK010000003">
    <property type="protein sequence ID" value="KAL3533898.1"/>
    <property type="molecule type" value="Genomic_DNA"/>
</dbReference>
<protein>
    <recommendedName>
        <fullName evidence="12">SBP-type domain-containing protein</fullName>
    </recommendedName>
</protein>
<evidence type="ECO:0000256" key="11">
    <source>
        <dbReference type="SAM" id="MobiDB-lite"/>
    </source>
</evidence>
<feature type="domain" description="SBP-type" evidence="12">
    <location>
        <begin position="81"/>
        <end position="158"/>
    </location>
</feature>
<feature type="region of interest" description="Disordered" evidence="11">
    <location>
        <begin position="321"/>
        <end position="358"/>
    </location>
</feature>
<dbReference type="Gene3D" id="4.10.1100.10">
    <property type="entry name" value="Transcription factor, SBP-box domain"/>
    <property type="match status" value="1"/>
</dbReference>
<feature type="region of interest" description="Disordered" evidence="11">
    <location>
        <begin position="36"/>
        <end position="81"/>
    </location>
</feature>
<evidence type="ECO:0000256" key="7">
    <source>
        <dbReference type="ARBA" id="ARBA00023163"/>
    </source>
</evidence>
<dbReference type="GO" id="GO:0005634">
    <property type="term" value="C:nucleus"/>
    <property type="evidence" value="ECO:0007669"/>
    <property type="project" value="UniProtKB-SubCell"/>
</dbReference>
<dbReference type="Proteomes" id="UP001630127">
    <property type="component" value="Unassembled WGS sequence"/>
</dbReference>
<keyword evidence="3 10" id="KW-0863">Zinc-finger</keyword>
<keyword evidence="14" id="KW-1185">Reference proteome</keyword>
<evidence type="ECO:0000256" key="9">
    <source>
        <dbReference type="ARBA" id="ARBA00056472"/>
    </source>
</evidence>
<dbReference type="PANTHER" id="PTHR31251">
    <property type="entry name" value="SQUAMOSA PROMOTER-BINDING-LIKE PROTEIN 4"/>
    <property type="match status" value="1"/>
</dbReference>
<dbReference type="PANTHER" id="PTHR31251:SF191">
    <property type="entry name" value="SBP-TYPE DOMAIN-CONTAINING PROTEIN"/>
    <property type="match status" value="1"/>
</dbReference>
<dbReference type="AlphaFoldDB" id="A0ABD3AS26"/>
<keyword evidence="6" id="KW-0238">DNA-binding</keyword>
<evidence type="ECO:0000256" key="10">
    <source>
        <dbReference type="PROSITE-ProRule" id="PRU00470"/>
    </source>
</evidence>
<evidence type="ECO:0000256" key="4">
    <source>
        <dbReference type="ARBA" id="ARBA00022833"/>
    </source>
</evidence>
<evidence type="ECO:0000313" key="14">
    <source>
        <dbReference type="Proteomes" id="UP001630127"/>
    </source>
</evidence>
<keyword evidence="7" id="KW-0804">Transcription</keyword>
<evidence type="ECO:0000313" key="13">
    <source>
        <dbReference type="EMBL" id="KAL3533898.1"/>
    </source>
</evidence>
<keyword evidence="4" id="KW-0862">Zinc</keyword>
<feature type="compositionally biased region" description="Gly residues" evidence="11">
    <location>
        <begin position="36"/>
        <end position="55"/>
    </location>
</feature>
<name>A0ABD3AS26_9GENT</name>
<accession>A0ABD3AS26</accession>
<proteinExistence type="predicted"/>
<keyword evidence="8" id="KW-0539">Nucleus</keyword>
<comment type="function">
    <text evidence="9">Probable transcriptional factor. Binds to the promoter of the SQUAMOSA gene.</text>
</comment>
<keyword evidence="5" id="KW-0805">Transcription regulation</keyword>
<evidence type="ECO:0000256" key="5">
    <source>
        <dbReference type="ARBA" id="ARBA00023015"/>
    </source>
</evidence>
<evidence type="ECO:0000256" key="8">
    <source>
        <dbReference type="ARBA" id="ARBA00023242"/>
    </source>
</evidence>
<dbReference type="FunFam" id="4.10.1100.10:FF:000001">
    <property type="entry name" value="Squamosa promoter-binding-like protein 14"/>
    <property type="match status" value="1"/>
</dbReference>